<dbReference type="OrthoDB" id="10056939at2759"/>
<evidence type="ECO:0000259" key="10">
    <source>
        <dbReference type="PROSITE" id="PS50071"/>
    </source>
</evidence>
<comment type="subcellular location">
    <subcellularLocation>
        <location evidence="1 8">Nucleus</location>
    </subcellularLocation>
</comment>
<evidence type="ECO:0000256" key="5">
    <source>
        <dbReference type="ARBA" id="ARBA00023155"/>
    </source>
</evidence>
<organism evidence="11 12">
    <name type="scientific">Salix dunnii</name>
    <dbReference type="NCBI Taxonomy" id="1413687"/>
    <lineage>
        <taxon>Eukaryota</taxon>
        <taxon>Viridiplantae</taxon>
        <taxon>Streptophyta</taxon>
        <taxon>Embryophyta</taxon>
        <taxon>Tracheophyta</taxon>
        <taxon>Spermatophyta</taxon>
        <taxon>Magnoliopsida</taxon>
        <taxon>eudicotyledons</taxon>
        <taxon>Gunneridae</taxon>
        <taxon>Pentapetalae</taxon>
        <taxon>rosids</taxon>
        <taxon>fabids</taxon>
        <taxon>Malpighiales</taxon>
        <taxon>Salicaceae</taxon>
        <taxon>Saliceae</taxon>
        <taxon>Salix</taxon>
    </lineage>
</organism>
<dbReference type="SMART" id="SM00389">
    <property type="entry name" value="HOX"/>
    <property type="match status" value="2"/>
</dbReference>
<feature type="region of interest" description="Disordered" evidence="9">
    <location>
        <begin position="265"/>
        <end position="318"/>
    </location>
</feature>
<feature type="DNA-binding region" description="Homeobox" evidence="8">
    <location>
        <begin position="430"/>
        <end position="492"/>
    </location>
</feature>
<dbReference type="GO" id="GO:0006355">
    <property type="term" value="P:regulation of DNA-templated transcription"/>
    <property type="evidence" value="ECO:0007669"/>
    <property type="project" value="InterPro"/>
</dbReference>
<evidence type="ECO:0000256" key="3">
    <source>
        <dbReference type="ARBA" id="ARBA00023015"/>
    </source>
</evidence>
<dbReference type="GO" id="GO:0005634">
    <property type="term" value="C:nucleus"/>
    <property type="evidence" value="ECO:0007669"/>
    <property type="project" value="UniProtKB-SubCell"/>
</dbReference>
<dbReference type="CDD" id="cd00086">
    <property type="entry name" value="homeodomain"/>
    <property type="match status" value="2"/>
</dbReference>
<dbReference type="InterPro" id="IPR001356">
    <property type="entry name" value="HD"/>
</dbReference>
<comment type="caution">
    <text evidence="11">The sequence shown here is derived from an EMBL/GenBank/DDBJ whole genome shotgun (WGS) entry which is preliminary data.</text>
</comment>
<keyword evidence="6" id="KW-0804">Transcription</keyword>
<proteinExistence type="inferred from homology"/>
<dbReference type="Proteomes" id="UP000657918">
    <property type="component" value="Unassembled WGS sequence"/>
</dbReference>
<dbReference type="GO" id="GO:0003677">
    <property type="term" value="F:DNA binding"/>
    <property type="evidence" value="ECO:0007669"/>
    <property type="project" value="UniProtKB-UniRule"/>
</dbReference>
<feature type="compositionally biased region" description="Low complexity" evidence="9">
    <location>
        <begin position="890"/>
        <end position="901"/>
    </location>
</feature>
<keyword evidence="12" id="KW-1185">Reference proteome</keyword>
<dbReference type="Gene3D" id="1.10.10.60">
    <property type="entry name" value="Homeodomain-like"/>
    <property type="match status" value="2"/>
</dbReference>
<protein>
    <recommendedName>
        <fullName evidence="10">Homeobox domain-containing protein</fullName>
    </recommendedName>
</protein>
<evidence type="ECO:0000313" key="12">
    <source>
        <dbReference type="Proteomes" id="UP000657918"/>
    </source>
</evidence>
<feature type="DNA-binding region" description="Homeobox" evidence="8">
    <location>
        <begin position="1092"/>
        <end position="1154"/>
    </location>
</feature>
<keyword evidence="7 8" id="KW-0539">Nucleus</keyword>
<dbReference type="Pfam" id="PF05920">
    <property type="entry name" value="Homeobox_KN"/>
    <property type="match status" value="2"/>
</dbReference>
<evidence type="ECO:0000256" key="8">
    <source>
        <dbReference type="PROSITE-ProRule" id="PRU00108"/>
    </source>
</evidence>
<evidence type="ECO:0000313" key="11">
    <source>
        <dbReference type="EMBL" id="KAF9686781.1"/>
    </source>
</evidence>
<feature type="compositionally biased region" description="Polar residues" evidence="9">
    <location>
        <begin position="878"/>
        <end position="889"/>
    </location>
</feature>
<reference evidence="11 12" key="1">
    <citation type="submission" date="2020-10" db="EMBL/GenBank/DDBJ databases">
        <title>Plant Genome Project.</title>
        <authorList>
            <person name="Zhang R.-G."/>
        </authorList>
    </citation>
    <scope>NUCLEOTIDE SEQUENCE [LARGE SCALE GENOMIC DNA]</scope>
    <source>
        <strain evidence="11">FAFU-HL-1</strain>
        <tissue evidence="11">Leaf</tissue>
    </source>
</reference>
<name>A0A835N5N6_9ROSI</name>
<feature type="region of interest" description="Disordered" evidence="9">
    <location>
        <begin position="874"/>
        <end position="901"/>
    </location>
</feature>
<keyword evidence="4 8" id="KW-0238">DNA-binding</keyword>
<dbReference type="InterPro" id="IPR050224">
    <property type="entry name" value="TALE_homeobox"/>
</dbReference>
<feature type="compositionally biased region" description="Polar residues" evidence="9">
    <location>
        <begin position="284"/>
        <end position="309"/>
    </location>
</feature>
<evidence type="ECO:0000256" key="2">
    <source>
        <dbReference type="ARBA" id="ARBA00006454"/>
    </source>
</evidence>
<dbReference type="PROSITE" id="PS50071">
    <property type="entry name" value="HOMEOBOX_2"/>
    <property type="match status" value="2"/>
</dbReference>
<evidence type="ECO:0000256" key="7">
    <source>
        <dbReference type="ARBA" id="ARBA00023242"/>
    </source>
</evidence>
<dbReference type="EMBL" id="JADGMS010000002">
    <property type="protein sequence ID" value="KAF9686781.1"/>
    <property type="molecule type" value="Genomic_DNA"/>
</dbReference>
<evidence type="ECO:0000256" key="6">
    <source>
        <dbReference type="ARBA" id="ARBA00023163"/>
    </source>
</evidence>
<accession>A0A835N5N6</accession>
<feature type="compositionally biased region" description="Basic and acidic residues" evidence="9">
    <location>
        <begin position="274"/>
        <end position="283"/>
    </location>
</feature>
<evidence type="ECO:0000256" key="9">
    <source>
        <dbReference type="SAM" id="MobiDB-lite"/>
    </source>
</evidence>
<evidence type="ECO:0000256" key="1">
    <source>
        <dbReference type="ARBA" id="ARBA00004123"/>
    </source>
</evidence>
<feature type="region of interest" description="Disordered" evidence="9">
    <location>
        <begin position="501"/>
        <end position="531"/>
    </location>
</feature>
<feature type="compositionally biased region" description="Basic and acidic residues" evidence="9">
    <location>
        <begin position="511"/>
        <end position="522"/>
    </location>
</feature>
<keyword evidence="3" id="KW-0805">Transcription regulation</keyword>
<dbReference type="Pfam" id="PF07526">
    <property type="entry name" value="POX"/>
    <property type="match status" value="2"/>
</dbReference>
<comment type="similarity">
    <text evidence="2">Belongs to the TALE/BELL homeobox family.</text>
</comment>
<dbReference type="InterPro" id="IPR008422">
    <property type="entry name" value="KN_HD"/>
</dbReference>
<feature type="domain" description="Homeobox" evidence="10">
    <location>
        <begin position="1090"/>
        <end position="1153"/>
    </location>
</feature>
<dbReference type="InterPro" id="IPR009057">
    <property type="entry name" value="Homeodomain-like_sf"/>
</dbReference>
<evidence type="ECO:0000256" key="4">
    <source>
        <dbReference type="ARBA" id="ARBA00023125"/>
    </source>
</evidence>
<gene>
    <name evidence="11" type="ORF">SADUNF_Sadunf02G0025400</name>
</gene>
<dbReference type="PANTHER" id="PTHR11850">
    <property type="entry name" value="HOMEOBOX PROTEIN TRANSCRIPTION FACTORS"/>
    <property type="match status" value="1"/>
</dbReference>
<dbReference type="SUPFAM" id="SSF46689">
    <property type="entry name" value="Homeodomain-like"/>
    <property type="match status" value="2"/>
</dbReference>
<dbReference type="SMART" id="SM00574">
    <property type="entry name" value="POX"/>
    <property type="match status" value="2"/>
</dbReference>
<feature type="domain" description="Homeobox" evidence="10">
    <location>
        <begin position="428"/>
        <end position="491"/>
    </location>
</feature>
<dbReference type="InterPro" id="IPR006563">
    <property type="entry name" value="POX_dom"/>
</dbReference>
<keyword evidence="5 8" id="KW-0371">Homeobox</keyword>
<sequence>MATYYPTSSTQNNNLQTLFTGDQKGASYSELPSDLSSMKSYTSHTPAAGSYSDILYGGSLSSQNGAEFSSCGARNEIVFIPPTSDTMNLQSVGGQLTTAAGNLVGDPDSGNSQAVPPWMQPGIPDCEQNFHSPALPLRLGMQVQSAVSMPSLQYDQYPNRNFCSSLCSNLLVPEKWTLTCEGDEINQSKELREFEGLSGFAGSSHNPIKTESPHNPQCIVGLEDMHADMNMYGLAGYANTLLNSRYLKSVQHLLDEMINVRKALKQPQSNKCSGDNKENDRRSSACSMLPSSNEKPSDPTESTADSTPGLSPVERQDLQNKKTKLLSMLEEVDRKYKQYYHQMQIVALSFDMVAGHGAAKSYTELALQTISRHFRCLRDAISGQIEVIMKRLGEQGTSTNGQGAIPRLRYVDHQTRQQRALQQLGVMRHAWRPQRGLPESSVSVLRAWLFEHFLHPYPSDSEKIMLASQAGLTRSQVANWFINARVRLWKPMVEDMYKEEFGDSDTNSKSSLDETTKARGDESDNLLTSENRVRELYESVTSTGADIAQPGQAHDIKSNHILELEMKEPMAKIVLENVSQGPNVAESDIMKFTRDRRLNIDDGHNICPHDNMPCDQNVDGNPMSAAAYDESHLKGFAVGSQMSLALGLQSNDSDSFPTFDGAHMRGNSTSASSVGHNEVDYHCMDTGKQRDRIANSHRLHDFVLSEEISSILPRQRIDGVLESIKQKKTSSVILVCYSFTPRALGLKRRKPTPFTFIDVTYGHDLRGSNTLSQSNGVLPSIKSLEERMSRSIDLVQVPSVVQESEISHTRHLMDLLGAANETNHQAQRLSLSLGSQMLVPQVQYRQRSFNSDLMSPNYLIPREEAREAYNLGGEQANDDYSLNDSGCPQSSTSLSRPSSTSYGTESFAVAVGNSRYLKPAQSLLEEIVHVSCKAVEISNEKCVGKLFPCGQRGSLGLSSELKVELWGIGLVQAEKHELQLKIAKLIALLKEVEGRYEKYYHQMEEVVSSFEEIIGLGVAKSYTTLALQAMSKHFCNLRDAIVSQINETKIKFSRDLPKNSTGLSQLNLFDKENRHNRISLQQLGMMQSQRQAWRPIRGLPETSVAILRSWLFEHFLHPYPNDFEKLTLASQTGLTKNQVSNWFINARVRLWKPMIEEMYKEEFADHSED</sequence>
<dbReference type="AlphaFoldDB" id="A0A835N5N6"/>